<feature type="domain" description="Calcineurin-like phosphoesterase" evidence="1">
    <location>
        <begin position="3"/>
        <end position="111"/>
    </location>
</feature>
<dbReference type="InterPro" id="IPR006186">
    <property type="entry name" value="Ser/Thr-sp_prot-phosphatase"/>
</dbReference>
<dbReference type="AlphaFoldDB" id="A0A6S6M892"/>
<accession>A0A6S6M892</accession>
<dbReference type="PRINTS" id="PR00114">
    <property type="entry name" value="STPHPHTASE"/>
</dbReference>
<evidence type="ECO:0000313" key="2">
    <source>
        <dbReference type="EMBL" id="BCG47954.1"/>
    </source>
</evidence>
<dbReference type="RefSeq" id="WP_185242775.1">
    <property type="nucleotide sequence ID" value="NZ_AP023213.1"/>
</dbReference>
<reference evidence="2 3" key="1">
    <citation type="submission" date="2020-06" db="EMBL/GenBank/DDBJ databases">
        <title>Interaction of electrochemicaly active bacteria, Geobacter bremensis R4 on different carbon anode.</title>
        <authorList>
            <person name="Meng L."/>
            <person name="Yoshida N."/>
        </authorList>
    </citation>
    <scope>NUCLEOTIDE SEQUENCE [LARGE SCALE GENOMIC DNA]</scope>
    <source>
        <strain evidence="2 3">R4</strain>
    </source>
</reference>
<sequence length="253" mass="28783">MAIVVGDIHGNVEKVQAFLEYRPDQEHIALGDYLDSPYESLQCQLRALQLLLESPTVLLWGNHDLHYLVPPPFRCSGFQYRETVLQEVIEKNHRRFVAAHVADGWLCTHAGCSTKLTQGQPAELIAARINEAMNAWLYRGERHCIFDIGIARDGAAALGGCFWFDLRQEKLWLCTEIHQVFGHTSFEKPEVAEKYVALNTESNKETVFLFDTQTGQVVALPLPERRRRCTRCLMLVDYVNEDGTCTDCGRDGR</sequence>
<dbReference type="Pfam" id="PF00149">
    <property type="entry name" value="Metallophos"/>
    <property type="match status" value="1"/>
</dbReference>
<name>A0A6S6M892_9BACT</name>
<dbReference type="InterPro" id="IPR029052">
    <property type="entry name" value="Metallo-depent_PP-like"/>
</dbReference>
<dbReference type="Proteomes" id="UP000515472">
    <property type="component" value="Chromosome"/>
</dbReference>
<dbReference type="Gene3D" id="3.60.21.10">
    <property type="match status" value="1"/>
</dbReference>
<proteinExistence type="predicted"/>
<dbReference type="SUPFAM" id="SSF56300">
    <property type="entry name" value="Metallo-dependent phosphatases"/>
    <property type="match status" value="1"/>
</dbReference>
<protein>
    <submittedName>
        <fullName evidence="2">Metallophosphoesterase</fullName>
    </submittedName>
</protein>
<dbReference type="EMBL" id="AP023213">
    <property type="protein sequence ID" value="BCG47954.1"/>
    <property type="molecule type" value="Genomic_DNA"/>
</dbReference>
<evidence type="ECO:0000259" key="1">
    <source>
        <dbReference type="Pfam" id="PF00149"/>
    </source>
</evidence>
<dbReference type="KEGG" id="gbn:GEOBRER4_27040"/>
<dbReference type="InterPro" id="IPR004843">
    <property type="entry name" value="Calcineurin-like_PHP"/>
</dbReference>
<gene>
    <name evidence="2" type="ORF">GEOBRER4_n2813</name>
</gene>
<keyword evidence="3" id="KW-1185">Reference proteome</keyword>
<evidence type="ECO:0000313" key="3">
    <source>
        <dbReference type="Proteomes" id="UP000515472"/>
    </source>
</evidence>
<dbReference type="GO" id="GO:0016787">
    <property type="term" value="F:hydrolase activity"/>
    <property type="evidence" value="ECO:0007669"/>
    <property type="project" value="InterPro"/>
</dbReference>
<organism evidence="2 3">
    <name type="scientific">Citrifermentans bremense</name>
    <dbReference type="NCBI Taxonomy" id="60035"/>
    <lineage>
        <taxon>Bacteria</taxon>
        <taxon>Pseudomonadati</taxon>
        <taxon>Thermodesulfobacteriota</taxon>
        <taxon>Desulfuromonadia</taxon>
        <taxon>Geobacterales</taxon>
        <taxon>Geobacteraceae</taxon>
        <taxon>Citrifermentans</taxon>
    </lineage>
</organism>